<comment type="caution">
    <text evidence="10">The sequence shown here is derived from an EMBL/GenBank/DDBJ whole genome shotgun (WGS) entry which is preliminary data.</text>
</comment>
<name>A0ABS3E7Y3_9GAMM</name>
<comment type="subcellular location">
    <subcellularLocation>
        <location evidence="2 9">Cytoplasm</location>
    </subcellularLocation>
</comment>
<comment type="similarity">
    <text evidence="3 9">Belongs to the class I-like SAM-binding methyltransferase superfamily. TPMT family.</text>
</comment>
<dbReference type="HAMAP" id="MF_00812">
    <property type="entry name" value="Thiopur_methtran"/>
    <property type="match status" value="1"/>
</dbReference>
<dbReference type="GO" id="GO:0008119">
    <property type="term" value="F:thiopurine S-methyltransferase activity"/>
    <property type="evidence" value="ECO:0007669"/>
    <property type="project" value="UniProtKB-EC"/>
</dbReference>
<evidence type="ECO:0000256" key="4">
    <source>
        <dbReference type="ARBA" id="ARBA00011905"/>
    </source>
</evidence>
<accession>A0ABS3E7Y3</accession>
<dbReference type="EMBL" id="JAEKJR010000002">
    <property type="protein sequence ID" value="MBN8431422.1"/>
    <property type="molecule type" value="Genomic_DNA"/>
</dbReference>
<evidence type="ECO:0000256" key="2">
    <source>
        <dbReference type="ARBA" id="ARBA00004496"/>
    </source>
</evidence>
<dbReference type="Proteomes" id="UP000664293">
    <property type="component" value="Unassembled WGS sequence"/>
</dbReference>
<evidence type="ECO:0000256" key="7">
    <source>
        <dbReference type="ARBA" id="ARBA00022679"/>
    </source>
</evidence>
<evidence type="ECO:0000256" key="9">
    <source>
        <dbReference type="HAMAP-Rule" id="MF_00812"/>
    </source>
</evidence>
<sequence>MEPEFWHDKWRRNEIGFHNSEPHPLLVQHFGALVLEKNSRIFLPLCGKTLDIPWLGQQGFQVAGVELSELAVQQLFANLALEPEVEDLGPVKLYRTEGIDIFVGDVFELTREVLGTVAAIYDRAALVALPEDVRRRYTAHLQNITGCVPQLLITFEYDQRLLPGPPFCVSSDEVAQHYQGQYRLTLLDRVPVPGGLKGKCAADELVWLLGTPSAA</sequence>
<evidence type="ECO:0000256" key="6">
    <source>
        <dbReference type="ARBA" id="ARBA00022603"/>
    </source>
</evidence>
<evidence type="ECO:0000256" key="5">
    <source>
        <dbReference type="ARBA" id="ARBA00022490"/>
    </source>
</evidence>
<dbReference type="RefSeq" id="WP_207002112.1">
    <property type="nucleotide sequence ID" value="NZ_JAEKJR010000002.1"/>
</dbReference>
<proteinExistence type="inferred from homology"/>
<keyword evidence="6 9" id="KW-0489">Methyltransferase</keyword>
<dbReference type="NCBIfam" id="TIGR03840">
    <property type="entry name" value="TMPT_Se_Te"/>
    <property type="match status" value="1"/>
</dbReference>
<keyword evidence="5 9" id="KW-0963">Cytoplasm</keyword>
<dbReference type="Gene3D" id="3.40.50.150">
    <property type="entry name" value="Vaccinia Virus protein VP39"/>
    <property type="match status" value="1"/>
</dbReference>
<dbReference type="Pfam" id="PF05724">
    <property type="entry name" value="TPMT"/>
    <property type="match status" value="1"/>
</dbReference>
<dbReference type="PANTHER" id="PTHR10259">
    <property type="entry name" value="THIOPURINE S-METHYLTRANSFERASE"/>
    <property type="match status" value="1"/>
</dbReference>
<protein>
    <recommendedName>
        <fullName evidence="4 9">Thiopurine S-methyltransferase</fullName>
        <ecNumber evidence="4 9">2.1.1.67</ecNumber>
    </recommendedName>
    <alternativeName>
        <fullName evidence="9">Thiopurine methyltransferase</fullName>
    </alternativeName>
</protein>
<dbReference type="EC" id="2.1.1.67" evidence="4 9"/>
<evidence type="ECO:0000313" key="10">
    <source>
        <dbReference type="EMBL" id="MBN8431422.1"/>
    </source>
</evidence>
<feature type="binding site" evidence="9">
    <location>
        <position position="10"/>
    </location>
    <ligand>
        <name>S-adenosyl-L-methionine</name>
        <dbReference type="ChEBI" id="CHEBI:59789"/>
    </ligand>
</feature>
<dbReference type="NCBIfam" id="NF009732">
    <property type="entry name" value="PRK13255.1"/>
    <property type="match status" value="1"/>
</dbReference>
<comment type="catalytic activity">
    <reaction evidence="1 9">
        <text>S-adenosyl-L-methionine + a thiopurine = S-adenosyl-L-homocysteine + a thiopurine S-methylether.</text>
        <dbReference type="EC" id="2.1.1.67"/>
    </reaction>
</comment>
<keyword evidence="8 9" id="KW-0949">S-adenosyl-L-methionine</keyword>
<feature type="binding site" evidence="9">
    <location>
        <position position="123"/>
    </location>
    <ligand>
        <name>S-adenosyl-L-methionine</name>
        <dbReference type="ChEBI" id="CHEBI:59789"/>
    </ligand>
</feature>
<feature type="binding site" evidence="9">
    <location>
        <position position="45"/>
    </location>
    <ligand>
        <name>S-adenosyl-L-methionine</name>
        <dbReference type="ChEBI" id="CHEBI:59789"/>
    </ligand>
</feature>
<reference evidence="10 11" key="1">
    <citation type="submission" date="2020-12" db="EMBL/GenBank/DDBJ databases">
        <title>Oil enriched cultivation method for isolating marine PHA-producing bacteria.</title>
        <authorList>
            <person name="Zheng W."/>
            <person name="Yu S."/>
            <person name="Huang Y."/>
        </authorList>
    </citation>
    <scope>NUCLEOTIDE SEQUENCE [LARGE SCALE GENOMIC DNA]</scope>
    <source>
        <strain evidence="10 11">SN0-2</strain>
    </source>
</reference>
<dbReference type="InterPro" id="IPR022474">
    <property type="entry name" value="Thiopur_S-MeTfrase_Se/Te_detox"/>
</dbReference>
<dbReference type="PIRSF" id="PIRSF023956">
    <property type="entry name" value="Thiopurine_S-methyltransferase"/>
    <property type="match status" value="1"/>
</dbReference>
<dbReference type="PROSITE" id="PS51585">
    <property type="entry name" value="SAM_MT_TPMT"/>
    <property type="match status" value="1"/>
</dbReference>
<organism evidence="10 11">
    <name type="scientific">Microbulbifer salipaludis</name>
    <dbReference type="NCBI Taxonomy" id="187980"/>
    <lineage>
        <taxon>Bacteria</taxon>
        <taxon>Pseudomonadati</taxon>
        <taxon>Pseudomonadota</taxon>
        <taxon>Gammaproteobacteria</taxon>
        <taxon>Cellvibrionales</taxon>
        <taxon>Microbulbiferaceae</taxon>
        <taxon>Microbulbifer</taxon>
    </lineage>
</organism>
<evidence type="ECO:0000256" key="8">
    <source>
        <dbReference type="ARBA" id="ARBA00022691"/>
    </source>
</evidence>
<evidence type="ECO:0000256" key="1">
    <source>
        <dbReference type="ARBA" id="ARBA00000903"/>
    </source>
</evidence>
<dbReference type="SUPFAM" id="SSF53335">
    <property type="entry name" value="S-adenosyl-L-methionine-dependent methyltransferases"/>
    <property type="match status" value="1"/>
</dbReference>
<dbReference type="PANTHER" id="PTHR10259:SF11">
    <property type="entry name" value="THIOPURINE S-METHYLTRANSFERASE"/>
    <property type="match status" value="1"/>
</dbReference>
<gene>
    <name evidence="10" type="primary">tmpT</name>
    <name evidence="9" type="synonym">tpm</name>
    <name evidence="10" type="ORF">JF535_11220</name>
</gene>
<dbReference type="InterPro" id="IPR025835">
    <property type="entry name" value="Thiopurine_S-MeTrfase"/>
</dbReference>
<dbReference type="GO" id="GO:0032259">
    <property type="term" value="P:methylation"/>
    <property type="evidence" value="ECO:0007669"/>
    <property type="project" value="UniProtKB-KW"/>
</dbReference>
<feature type="binding site" evidence="9">
    <location>
        <position position="66"/>
    </location>
    <ligand>
        <name>S-adenosyl-L-methionine</name>
        <dbReference type="ChEBI" id="CHEBI:59789"/>
    </ligand>
</feature>
<evidence type="ECO:0000256" key="3">
    <source>
        <dbReference type="ARBA" id="ARBA00008145"/>
    </source>
</evidence>
<dbReference type="InterPro" id="IPR029063">
    <property type="entry name" value="SAM-dependent_MTases_sf"/>
</dbReference>
<evidence type="ECO:0000313" key="11">
    <source>
        <dbReference type="Proteomes" id="UP000664293"/>
    </source>
</evidence>
<keyword evidence="11" id="KW-1185">Reference proteome</keyword>
<keyword evidence="7 9" id="KW-0808">Transferase</keyword>
<dbReference type="InterPro" id="IPR008854">
    <property type="entry name" value="TPMT"/>
</dbReference>